<organism evidence="2 3">
    <name type="scientific">Chenopodium quinoa</name>
    <name type="common">Quinoa</name>
    <dbReference type="NCBI Taxonomy" id="63459"/>
    <lineage>
        <taxon>Eukaryota</taxon>
        <taxon>Viridiplantae</taxon>
        <taxon>Streptophyta</taxon>
        <taxon>Embryophyta</taxon>
        <taxon>Tracheophyta</taxon>
        <taxon>Spermatophyta</taxon>
        <taxon>Magnoliopsida</taxon>
        <taxon>eudicotyledons</taxon>
        <taxon>Gunneridae</taxon>
        <taxon>Pentapetalae</taxon>
        <taxon>Caryophyllales</taxon>
        <taxon>Chenopodiaceae</taxon>
        <taxon>Chenopodioideae</taxon>
        <taxon>Atripliceae</taxon>
        <taxon>Chenopodium</taxon>
    </lineage>
</organism>
<proteinExistence type="predicted"/>
<dbReference type="Gramene" id="AUR62042312-RA">
    <property type="protein sequence ID" value="AUR62042312-RA:cds"/>
    <property type="gene ID" value="AUR62042312"/>
</dbReference>
<dbReference type="PANTHER" id="PTHR31973">
    <property type="entry name" value="POLYPROTEIN, PUTATIVE-RELATED"/>
    <property type="match status" value="1"/>
</dbReference>
<keyword evidence="3" id="KW-1185">Reference proteome</keyword>
<reference evidence="2" key="1">
    <citation type="journal article" date="2017" name="Nature">
        <title>The genome of Chenopodium quinoa.</title>
        <authorList>
            <person name="Jarvis D.E."/>
            <person name="Ho Y.S."/>
            <person name="Lightfoot D.J."/>
            <person name="Schmoeckel S.M."/>
            <person name="Li B."/>
            <person name="Borm T.J.A."/>
            <person name="Ohyanagi H."/>
            <person name="Mineta K."/>
            <person name="Michell C.T."/>
            <person name="Saber N."/>
            <person name="Kharbatia N.M."/>
            <person name="Rupper R.R."/>
            <person name="Sharp A.R."/>
            <person name="Dally N."/>
            <person name="Boughton B.A."/>
            <person name="Woo Y.H."/>
            <person name="Gao G."/>
            <person name="Schijlen E.G.W.M."/>
            <person name="Guo X."/>
            <person name="Momin A.A."/>
            <person name="Negrao S."/>
            <person name="Al-Babili S."/>
            <person name="Gehring C."/>
            <person name="Roessner U."/>
            <person name="Jung C."/>
            <person name="Murphy K."/>
            <person name="Arold S.T."/>
            <person name="Gojobori T."/>
            <person name="van der Linden C.G."/>
            <person name="van Loo E.N."/>
            <person name="Jellen E.N."/>
            <person name="Maughan P.J."/>
            <person name="Tester M."/>
        </authorList>
    </citation>
    <scope>NUCLEOTIDE SEQUENCE [LARGE SCALE GENOMIC DNA]</scope>
    <source>
        <strain evidence="2">cv. PI 614886</strain>
    </source>
</reference>
<accession>A0A803N8W1</accession>
<name>A0A803N8W1_CHEQI</name>
<dbReference type="PANTHER" id="PTHR31973:SF197">
    <property type="entry name" value="SWIM-TYPE DOMAIN-CONTAINING PROTEIN"/>
    <property type="match status" value="1"/>
</dbReference>
<evidence type="ECO:0000313" key="3">
    <source>
        <dbReference type="Proteomes" id="UP000596660"/>
    </source>
</evidence>
<dbReference type="EnsemblPlants" id="AUR62042312-RA">
    <property type="protein sequence ID" value="AUR62042312-RA:cds"/>
    <property type="gene ID" value="AUR62042312"/>
</dbReference>
<reference evidence="2" key="2">
    <citation type="submission" date="2021-03" db="UniProtKB">
        <authorList>
            <consortium name="EnsemblPlants"/>
        </authorList>
    </citation>
    <scope>IDENTIFICATION</scope>
</reference>
<protein>
    <recommendedName>
        <fullName evidence="1">MULE transposase domain-containing protein</fullName>
    </recommendedName>
</protein>
<dbReference type="InterPro" id="IPR018289">
    <property type="entry name" value="MULE_transposase_dom"/>
</dbReference>
<dbReference type="Proteomes" id="UP000596660">
    <property type="component" value="Unplaced"/>
</dbReference>
<feature type="domain" description="MULE transposase" evidence="1">
    <location>
        <begin position="94"/>
        <end position="141"/>
    </location>
</feature>
<dbReference type="Pfam" id="PF10551">
    <property type="entry name" value="MULE"/>
    <property type="match status" value="1"/>
</dbReference>
<dbReference type="OMA" id="RECRVIC"/>
<sequence>MKELIIQRHGIRCKKSQLYRARSILKDMMDGSHQECYARLPTYIQMILDRECRVICGITWRTPEVPSANPMFKKIFISFDALYNGFLSGCRPFIGVDGTHLRGRYEGTLLVAASLDGDNGILPIAYAVVDKETKENWSFFFII</sequence>
<evidence type="ECO:0000259" key="1">
    <source>
        <dbReference type="Pfam" id="PF10551"/>
    </source>
</evidence>
<dbReference type="AlphaFoldDB" id="A0A803N8W1"/>
<evidence type="ECO:0000313" key="2">
    <source>
        <dbReference type="EnsemblPlants" id="AUR62042312-RA:cds"/>
    </source>
</evidence>